<gene>
    <name evidence="1" type="ORF">Bca52824_039571</name>
</gene>
<reference evidence="1 2" key="1">
    <citation type="submission" date="2020-02" db="EMBL/GenBank/DDBJ databases">
        <authorList>
            <person name="Ma Q."/>
            <person name="Huang Y."/>
            <person name="Song X."/>
            <person name="Pei D."/>
        </authorList>
    </citation>
    <scope>NUCLEOTIDE SEQUENCE [LARGE SCALE GENOMIC DNA]</scope>
    <source>
        <strain evidence="1">Sxm20200214</strain>
        <tissue evidence="1">Leaf</tissue>
    </source>
</reference>
<evidence type="ECO:0000313" key="1">
    <source>
        <dbReference type="EMBL" id="KAG2292902.1"/>
    </source>
</evidence>
<evidence type="ECO:0000313" key="2">
    <source>
        <dbReference type="Proteomes" id="UP000886595"/>
    </source>
</evidence>
<dbReference type="Proteomes" id="UP000886595">
    <property type="component" value="Unassembled WGS sequence"/>
</dbReference>
<sequence>MVLEASSPSRIILHKMELFKIWWSFVVFLSSRRQIGRVLVYRPLRELGPPGDSSRVRRFFFFGMEVPNASFSPVWNLLIFAKRIEEFALSRTCDVADLVQHATIKVWSLLFVEAGELWPHDTSVSGFVDGDGWSIRHRYWTPQP</sequence>
<keyword evidence="2" id="KW-1185">Reference proteome</keyword>
<dbReference type="EMBL" id="JAAMPC010000009">
    <property type="protein sequence ID" value="KAG2292902.1"/>
    <property type="molecule type" value="Genomic_DNA"/>
</dbReference>
<protein>
    <submittedName>
        <fullName evidence="1">Uncharacterized protein</fullName>
    </submittedName>
</protein>
<proteinExistence type="predicted"/>
<name>A0A8X7RRP8_BRACI</name>
<dbReference type="OrthoDB" id="10594248at2759"/>
<organism evidence="1 2">
    <name type="scientific">Brassica carinata</name>
    <name type="common">Ethiopian mustard</name>
    <name type="synonym">Abyssinian cabbage</name>
    <dbReference type="NCBI Taxonomy" id="52824"/>
    <lineage>
        <taxon>Eukaryota</taxon>
        <taxon>Viridiplantae</taxon>
        <taxon>Streptophyta</taxon>
        <taxon>Embryophyta</taxon>
        <taxon>Tracheophyta</taxon>
        <taxon>Spermatophyta</taxon>
        <taxon>Magnoliopsida</taxon>
        <taxon>eudicotyledons</taxon>
        <taxon>Gunneridae</taxon>
        <taxon>Pentapetalae</taxon>
        <taxon>rosids</taxon>
        <taxon>malvids</taxon>
        <taxon>Brassicales</taxon>
        <taxon>Brassicaceae</taxon>
        <taxon>Brassiceae</taxon>
        <taxon>Brassica</taxon>
    </lineage>
</organism>
<dbReference type="AlphaFoldDB" id="A0A8X7RRP8"/>
<comment type="caution">
    <text evidence="1">The sequence shown here is derived from an EMBL/GenBank/DDBJ whole genome shotgun (WGS) entry which is preliminary data.</text>
</comment>
<accession>A0A8X7RRP8</accession>